<dbReference type="Proteomes" id="UP000007801">
    <property type="component" value="Unassembled WGS sequence"/>
</dbReference>
<organism evidence="3 4">
    <name type="scientific">Drosophila ananassae</name>
    <name type="common">Fruit fly</name>
    <dbReference type="NCBI Taxonomy" id="7217"/>
    <lineage>
        <taxon>Eukaryota</taxon>
        <taxon>Metazoa</taxon>
        <taxon>Ecdysozoa</taxon>
        <taxon>Arthropoda</taxon>
        <taxon>Hexapoda</taxon>
        <taxon>Insecta</taxon>
        <taxon>Pterygota</taxon>
        <taxon>Neoptera</taxon>
        <taxon>Endopterygota</taxon>
        <taxon>Diptera</taxon>
        <taxon>Brachycera</taxon>
        <taxon>Muscomorpha</taxon>
        <taxon>Ephydroidea</taxon>
        <taxon>Drosophilidae</taxon>
        <taxon>Drosophila</taxon>
        <taxon>Sophophora</taxon>
    </lineage>
</organism>
<dbReference type="Pfam" id="PF22589">
    <property type="entry name" value="SPMIP1"/>
    <property type="match status" value="1"/>
</dbReference>
<dbReference type="eggNOG" id="ENOG502TCFV">
    <property type="taxonomic scope" value="Eukaryota"/>
</dbReference>
<evidence type="ECO:0000259" key="2">
    <source>
        <dbReference type="Pfam" id="PF22589"/>
    </source>
</evidence>
<dbReference type="OrthoDB" id="410807at2759"/>
<dbReference type="HOGENOM" id="CLU_1074663_0_0_1"/>
<keyword evidence="4" id="KW-1185">Reference proteome</keyword>
<feature type="region of interest" description="Disordered" evidence="1">
    <location>
        <begin position="63"/>
        <end position="115"/>
    </location>
</feature>
<dbReference type="GeneID" id="6496459"/>
<reference evidence="3 4" key="1">
    <citation type="journal article" date="2007" name="Nature">
        <title>Evolution of genes and genomes on the Drosophila phylogeny.</title>
        <authorList>
            <consortium name="Drosophila 12 Genomes Consortium"/>
            <person name="Clark A.G."/>
            <person name="Eisen M.B."/>
            <person name="Smith D.R."/>
            <person name="Bergman C.M."/>
            <person name="Oliver B."/>
            <person name="Markow T.A."/>
            <person name="Kaufman T.C."/>
            <person name="Kellis M."/>
            <person name="Gelbart W."/>
            <person name="Iyer V.N."/>
            <person name="Pollard D.A."/>
            <person name="Sackton T.B."/>
            <person name="Larracuente A.M."/>
            <person name="Singh N.D."/>
            <person name="Abad J.P."/>
            <person name="Abt D.N."/>
            <person name="Adryan B."/>
            <person name="Aguade M."/>
            <person name="Akashi H."/>
            <person name="Anderson W.W."/>
            <person name="Aquadro C.F."/>
            <person name="Ardell D.H."/>
            <person name="Arguello R."/>
            <person name="Artieri C.G."/>
            <person name="Barbash D.A."/>
            <person name="Barker D."/>
            <person name="Barsanti P."/>
            <person name="Batterham P."/>
            <person name="Batzoglou S."/>
            <person name="Begun D."/>
            <person name="Bhutkar A."/>
            <person name="Blanco E."/>
            <person name="Bosak S.A."/>
            <person name="Bradley R.K."/>
            <person name="Brand A.D."/>
            <person name="Brent M.R."/>
            <person name="Brooks A.N."/>
            <person name="Brown R.H."/>
            <person name="Butlin R.K."/>
            <person name="Caggese C."/>
            <person name="Calvi B.R."/>
            <person name="Bernardo de Carvalho A."/>
            <person name="Caspi A."/>
            <person name="Castrezana S."/>
            <person name="Celniker S.E."/>
            <person name="Chang J.L."/>
            <person name="Chapple C."/>
            <person name="Chatterji S."/>
            <person name="Chinwalla A."/>
            <person name="Civetta A."/>
            <person name="Clifton S.W."/>
            <person name="Comeron J.M."/>
            <person name="Costello J.C."/>
            <person name="Coyne J.A."/>
            <person name="Daub J."/>
            <person name="David R.G."/>
            <person name="Delcher A.L."/>
            <person name="Delehaunty K."/>
            <person name="Do C.B."/>
            <person name="Ebling H."/>
            <person name="Edwards K."/>
            <person name="Eickbush T."/>
            <person name="Evans J.D."/>
            <person name="Filipski A."/>
            <person name="Findeiss S."/>
            <person name="Freyhult E."/>
            <person name="Fulton L."/>
            <person name="Fulton R."/>
            <person name="Garcia A.C."/>
            <person name="Gardiner A."/>
            <person name="Garfield D.A."/>
            <person name="Garvin B.E."/>
            <person name="Gibson G."/>
            <person name="Gilbert D."/>
            <person name="Gnerre S."/>
            <person name="Godfrey J."/>
            <person name="Good R."/>
            <person name="Gotea V."/>
            <person name="Gravely B."/>
            <person name="Greenberg A.J."/>
            <person name="Griffiths-Jones S."/>
            <person name="Gross S."/>
            <person name="Guigo R."/>
            <person name="Gustafson E.A."/>
            <person name="Haerty W."/>
            <person name="Hahn M.W."/>
            <person name="Halligan D.L."/>
            <person name="Halpern A.L."/>
            <person name="Halter G.M."/>
            <person name="Han M.V."/>
            <person name="Heger A."/>
            <person name="Hillier L."/>
            <person name="Hinrichs A.S."/>
            <person name="Holmes I."/>
            <person name="Hoskins R.A."/>
            <person name="Hubisz M.J."/>
            <person name="Hultmark D."/>
            <person name="Huntley M.A."/>
            <person name="Jaffe D.B."/>
            <person name="Jagadeeshan S."/>
            <person name="Jeck W.R."/>
            <person name="Johnson J."/>
            <person name="Jones C.D."/>
            <person name="Jordan W.C."/>
            <person name="Karpen G.H."/>
            <person name="Kataoka E."/>
            <person name="Keightley P.D."/>
            <person name="Kheradpour P."/>
            <person name="Kirkness E.F."/>
            <person name="Koerich L.B."/>
            <person name="Kristiansen K."/>
            <person name="Kudrna D."/>
            <person name="Kulathinal R.J."/>
            <person name="Kumar S."/>
            <person name="Kwok R."/>
            <person name="Lander E."/>
            <person name="Langley C.H."/>
            <person name="Lapoint R."/>
            <person name="Lazzaro B.P."/>
            <person name="Lee S.J."/>
            <person name="Levesque L."/>
            <person name="Li R."/>
            <person name="Lin C.F."/>
            <person name="Lin M.F."/>
            <person name="Lindblad-Toh K."/>
            <person name="Llopart A."/>
            <person name="Long M."/>
            <person name="Low L."/>
            <person name="Lozovsky E."/>
            <person name="Lu J."/>
            <person name="Luo M."/>
            <person name="Machado C.A."/>
            <person name="Makalowski W."/>
            <person name="Marzo M."/>
            <person name="Matsuda M."/>
            <person name="Matzkin L."/>
            <person name="McAllister B."/>
            <person name="McBride C.S."/>
            <person name="McKernan B."/>
            <person name="McKernan K."/>
            <person name="Mendez-Lago M."/>
            <person name="Minx P."/>
            <person name="Mollenhauer M.U."/>
            <person name="Montooth K."/>
            <person name="Mount S.M."/>
            <person name="Mu X."/>
            <person name="Myers E."/>
            <person name="Negre B."/>
            <person name="Newfeld S."/>
            <person name="Nielsen R."/>
            <person name="Noor M.A."/>
            <person name="O'Grady P."/>
            <person name="Pachter L."/>
            <person name="Papaceit M."/>
            <person name="Parisi M.J."/>
            <person name="Parisi M."/>
            <person name="Parts L."/>
            <person name="Pedersen J.S."/>
            <person name="Pesole G."/>
            <person name="Phillippy A.M."/>
            <person name="Ponting C.P."/>
            <person name="Pop M."/>
            <person name="Porcelli D."/>
            <person name="Powell J.R."/>
            <person name="Prohaska S."/>
            <person name="Pruitt K."/>
            <person name="Puig M."/>
            <person name="Quesneville H."/>
            <person name="Ram K.R."/>
            <person name="Rand D."/>
            <person name="Rasmussen M.D."/>
            <person name="Reed L.K."/>
            <person name="Reenan R."/>
            <person name="Reily A."/>
            <person name="Remington K.A."/>
            <person name="Rieger T.T."/>
            <person name="Ritchie M.G."/>
            <person name="Robin C."/>
            <person name="Rogers Y.H."/>
            <person name="Rohde C."/>
            <person name="Rozas J."/>
            <person name="Rubenfield M.J."/>
            <person name="Ruiz A."/>
            <person name="Russo S."/>
            <person name="Salzberg S.L."/>
            <person name="Sanchez-Gracia A."/>
            <person name="Saranga D.J."/>
            <person name="Sato H."/>
            <person name="Schaeffer S.W."/>
            <person name="Schatz M.C."/>
            <person name="Schlenke T."/>
            <person name="Schwartz R."/>
            <person name="Segarra C."/>
            <person name="Singh R.S."/>
            <person name="Sirot L."/>
            <person name="Sirota M."/>
            <person name="Sisneros N.B."/>
            <person name="Smith C.D."/>
            <person name="Smith T.F."/>
            <person name="Spieth J."/>
            <person name="Stage D.E."/>
            <person name="Stark A."/>
            <person name="Stephan W."/>
            <person name="Strausberg R.L."/>
            <person name="Strempel S."/>
            <person name="Sturgill D."/>
            <person name="Sutton G."/>
            <person name="Sutton G.G."/>
            <person name="Tao W."/>
            <person name="Teichmann S."/>
            <person name="Tobari Y.N."/>
            <person name="Tomimura Y."/>
            <person name="Tsolas J.M."/>
            <person name="Valente V.L."/>
            <person name="Venter E."/>
            <person name="Venter J.C."/>
            <person name="Vicario S."/>
            <person name="Vieira F.G."/>
            <person name="Vilella A.J."/>
            <person name="Villasante A."/>
            <person name="Walenz B."/>
            <person name="Wang J."/>
            <person name="Wasserman M."/>
            <person name="Watts T."/>
            <person name="Wilson D."/>
            <person name="Wilson R.K."/>
            <person name="Wing R.A."/>
            <person name="Wolfner M.F."/>
            <person name="Wong A."/>
            <person name="Wong G.K."/>
            <person name="Wu C.I."/>
            <person name="Wu G."/>
            <person name="Yamamoto D."/>
            <person name="Yang H.P."/>
            <person name="Yang S.P."/>
            <person name="Yorke J.A."/>
            <person name="Yoshida K."/>
            <person name="Zdobnov E."/>
            <person name="Zhang P."/>
            <person name="Zhang Y."/>
            <person name="Zimin A.V."/>
            <person name="Baldwin J."/>
            <person name="Abdouelleil A."/>
            <person name="Abdulkadir J."/>
            <person name="Abebe A."/>
            <person name="Abera B."/>
            <person name="Abreu J."/>
            <person name="Acer S.C."/>
            <person name="Aftuck L."/>
            <person name="Alexander A."/>
            <person name="An P."/>
            <person name="Anderson E."/>
            <person name="Anderson S."/>
            <person name="Arachi H."/>
            <person name="Azer M."/>
            <person name="Bachantsang P."/>
            <person name="Barry A."/>
            <person name="Bayul T."/>
            <person name="Berlin A."/>
            <person name="Bessette D."/>
            <person name="Bloom T."/>
            <person name="Blye J."/>
            <person name="Boguslavskiy L."/>
            <person name="Bonnet C."/>
            <person name="Boukhgalter B."/>
            <person name="Bourzgui I."/>
            <person name="Brown A."/>
            <person name="Cahill P."/>
            <person name="Channer S."/>
            <person name="Cheshatsang Y."/>
            <person name="Chuda L."/>
            <person name="Citroen M."/>
            <person name="Collymore A."/>
            <person name="Cooke P."/>
            <person name="Costello M."/>
            <person name="D'Aco K."/>
            <person name="Daza R."/>
            <person name="De Haan G."/>
            <person name="DeGray S."/>
            <person name="DeMaso C."/>
            <person name="Dhargay N."/>
            <person name="Dooley K."/>
            <person name="Dooley E."/>
            <person name="Doricent M."/>
            <person name="Dorje P."/>
            <person name="Dorjee K."/>
            <person name="Dupes A."/>
            <person name="Elong R."/>
            <person name="Falk J."/>
            <person name="Farina A."/>
            <person name="Faro S."/>
            <person name="Ferguson D."/>
            <person name="Fisher S."/>
            <person name="Foley C.D."/>
            <person name="Franke A."/>
            <person name="Friedrich D."/>
            <person name="Gadbois L."/>
            <person name="Gearin G."/>
            <person name="Gearin C.R."/>
            <person name="Giannoukos G."/>
            <person name="Goode T."/>
            <person name="Graham J."/>
            <person name="Grandbois E."/>
            <person name="Grewal S."/>
            <person name="Gyaltsen K."/>
            <person name="Hafez N."/>
            <person name="Hagos B."/>
            <person name="Hall J."/>
            <person name="Henson C."/>
            <person name="Hollinger A."/>
            <person name="Honan T."/>
            <person name="Huard M.D."/>
            <person name="Hughes L."/>
            <person name="Hurhula B."/>
            <person name="Husby M.E."/>
            <person name="Kamat A."/>
            <person name="Kanga B."/>
            <person name="Kashin S."/>
            <person name="Khazanovich D."/>
            <person name="Kisner P."/>
            <person name="Lance K."/>
            <person name="Lara M."/>
            <person name="Lee W."/>
            <person name="Lennon N."/>
            <person name="Letendre F."/>
            <person name="LeVine R."/>
            <person name="Lipovsky A."/>
            <person name="Liu X."/>
            <person name="Liu J."/>
            <person name="Liu S."/>
            <person name="Lokyitsang T."/>
            <person name="Lokyitsang Y."/>
            <person name="Lubonja R."/>
            <person name="Lui A."/>
            <person name="MacDonald P."/>
            <person name="Magnisalis V."/>
            <person name="Maru K."/>
            <person name="Matthews C."/>
            <person name="McCusker W."/>
            <person name="McDonough S."/>
            <person name="Mehta T."/>
            <person name="Meldrim J."/>
            <person name="Meneus L."/>
            <person name="Mihai O."/>
            <person name="Mihalev A."/>
            <person name="Mihova T."/>
            <person name="Mittelman R."/>
            <person name="Mlenga V."/>
            <person name="Montmayeur A."/>
            <person name="Mulrain L."/>
            <person name="Navidi A."/>
            <person name="Naylor J."/>
            <person name="Negash T."/>
            <person name="Nguyen T."/>
            <person name="Nguyen N."/>
            <person name="Nicol R."/>
            <person name="Norbu C."/>
            <person name="Norbu N."/>
            <person name="Novod N."/>
            <person name="O'Neill B."/>
            <person name="Osman S."/>
            <person name="Markiewicz E."/>
            <person name="Oyono O.L."/>
            <person name="Patti C."/>
            <person name="Phunkhang P."/>
            <person name="Pierre F."/>
            <person name="Priest M."/>
            <person name="Raghuraman S."/>
            <person name="Rege F."/>
            <person name="Reyes R."/>
            <person name="Rise C."/>
            <person name="Rogov P."/>
            <person name="Ross K."/>
            <person name="Ryan E."/>
            <person name="Settipalli S."/>
            <person name="Shea T."/>
            <person name="Sherpa N."/>
            <person name="Shi L."/>
            <person name="Shih D."/>
            <person name="Sparrow T."/>
            <person name="Spaulding J."/>
            <person name="Stalker J."/>
            <person name="Stange-Thomann N."/>
            <person name="Stavropoulos S."/>
            <person name="Stone C."/>
            <person name="Strader C."/>
            <person name="Tesfaye S."/>
            <person name="Thomson T."/>
            <person name="Thoulutsang Y."/>
            <person name="Thoulutsang D."/>
            <person name="Topham K."/>
            <person name="Topping I."/>
            <person name="Tsamla T."/>
            <person name="Vassiliev H."/>
            <person name="Vo A."/>
            <person name="Wangchuk T."/>
            <person name="Wangdi T."/>
            <person name="Weiand M."/>
            <person name="Wilkinson J."/>
            <person name="Wilson A."/>
            <person name="Yadav S."/>
            <person name="Young G."/>
            <person name="Yu Q."/>
            <person name="Zembek L."/>
            <person name="Zhong D."/>
            <person name="Zimmer A."/>
            <person name="Zwirko Z."/>
            <person name="Jaffe D.B."/>
            <person name="Alvarez P."/>
            <person name="Brockman W."/>
            <person name="Butler J."/>
            <person name="Chin C."/>
            <person name="Gnerre S."/>
            <person name="Grabherr M."/>
            <person name="Kleber M."/>
            <person name="Mauceli E."/>
            <person name="MacCallum I."/>
        </authorList>
    </citation>
    <scope>NUCLEOTIDE SEQUENCE [LARGE SCALE GENOMIC DNA]</scope>
    <source>
        <strain evidence="4">Tucson 14024-0371.13</strain>
    </source>
</reference>
<dbReference type="AlphaFoldDB" id="B3MFT3"/>
<evidence type="ECO:0000256" key="1">
    <source>
        <dbReference type="SAM" id="MobiDB-lite"/>
    </source>
</evidence>
<protein>
    <recommendedName>
        <fullName evidence="2">Sperm microtubule inner protein 1 C-terminal domain-containing protein</fullName>
    </recommendedName>
</protein>
<feature type="domain" description="Sperm microtubule inner protein 1 C-terminal" evidence="2">
    <location>
        <begin position="197"/>
        <end position="249"/>
    </location>
</feature>
<dbReference type="PANTHER" id="PTHR35826">
    <property type="entry name" value="PROTEIN ATP6V1FNB-LIKE"/>
    <property type="match status" value="1"/>
</dbReference>
<evidence type="ECO:0000313" key="3">
    <source>
        <dbReference type="EMBL" id="EDV37773.1"/>
    </source>
</evidence>
<dbReference type="InterPro" id="IPR054323">
    <property type="entry name" value="SPMIP1_C"/>
</dbReference>
<name>B3MFT3_DROAN</name>
<dbReference type="OMA" id="GWFHRQS"/>
<dbReference type="PANTHER" id="PTHR35826:SF1">
    <property type="entry name" value="PROTEIN ATP6V1FNB-LIKE"/>
    <property type="match status" value="1"/>
</dbReference>
<proteinExistence type="predicted"/>
<gene>
    <name evidence="3" type="primary">Dana\GF13621</name>
    <name evidence="3" type="synonym">dana_GLEANR_13630</name>
    <name evidence="3" type="ORF">GF13621</name>
</gene>
<dbReference type="STRING" id="7217.B3MFT3"/>
<dbReference type="KEGG" id="dan:6496459"/>
<dbReference type="EMBL" id="CH902619">
    <property type="protein sequence ID" value="EDV37773.1"/>
    <property type="molecule type" value="Genomic_DNA"/>
</dbReference>
<sequence>MVTTPNKQVTSKFQSAHKQQAACLKKSSCIIKPVPTIPLTPVKPTQLSPGMRSLWRRVKANQLGKLSPASPPAPSAAPAPKLIEKMPEDPPPGEPATKPVLGAKPEKEKPVPKSKTYVARPPFRTRVPITAGGGTAGTARKLQGMMVVDNSRRLMFPPPGANPYAVTSRIYRPSTSGVFDYDLSPVEKRGFGHCPVDPMKSVPATELQLLQSGQRSSYLERRYERSPDDKYNYPEATSWRYGWFHRQSDPFQKRVPRRD</sequence>
<accession>B3MFT3</accession>
<evidence type="ECO:0000313" key="4">
    <source>
        <dbReference type="Proteomes" id="UP000007801"/>
    </source>
</evidence>
<dbReference type="InParanoid" id="B3MFT3"/>